<evidence type="ECO:0000313" key="3">
    <source>
        <dbReference type="Proteomes" id="UP000515518"/>
    </source>
</evidence>
<reference evidence="3" key="1">
    <citation type="journal article" date="2020" name="Mol. Plant Microbe">
        <title>Rhizobial microsymbionts of the narrowly endemic Oxytropis species growing in Kamchatka are characterized by significant genetic diversity and possess a set of genes that are associated with T3SS and T6SS secretion systems and can affect the development of symbiosis.</title>
        <authorList>
            <person name="Safronova V."/>
            <person name="Guro P."/>
            <person name="Sazanova A."/>
            <person name="Kuznetsova I."/>
            <person name="Belimov A."/>
            <person name="Yakubov V."/>
            <person name="Chirak E."/>
            <person name="Afonin A."/>
            <person name="Gogolev Y."/>
            <person name="Andronov E."/>
            <person name="Tikhonovich I."/>
        </authorList>
    </citation>
    <scope>NUCLEOTIDE SEQUENCE [LARGE SCALE GENOMIC DNA]</scope>
    <source>
        <strain evidence="3">RCAM0610</strain>
    </source>
</reference>
<feature type="signal peptide" evidence="1">
    <location>
        <begin position="1"/>
        <end position="21"/>
    </location>
</feature>
<dbReference type="Proteomes" id="UP000515518">
    <property type="component" value="Chromosome"/>
</dbReference>
<dbReference type="EMBL" id="CP050549">
    <property type="protein sequence ID" value="QND43134.1"/>
    <property type="molecule type" value="Genomic_DNA"/>
</dbReference>
<keyword evidence="1" id="KW-0732">Signal</keyword>
<evidence type="ECO:0000313" key="2">
    <source>
        <dbReference type="EMBL" id="QND43134.1"/>
    </source>
</evidence>
<accession>A0A7G6RLK2</accession>
<name>A0A7G6RLK2_RHILV</name>
<proteinExistence type="predicted"/>
<sequence>MFKPTSVLASALRLIFSILLAKIPIGDPNSLEGPVANYSAYDSTFYLSASCKMIREYP</sequence>
<gene>
    <name evidence="2" type="ORF">HB770_23560</name>
</gene>
<protein>
    <submittedName>
        <fullName evidence="2">Uncharacterized protein</fullName>
    </submittedName>
</protein>
<feature type="chain" id="PRO_5028858641" evidence="1">
    <location>
        <begin position="22"/>
        <end position="58"/>
    </location>
</feature>
<evidence type="ECO:0000256" key="1">
    <source>
        <dbReference type="SAM" id="SignalP"/>
    </source>
</evidence>
<organism evidence="2 3">
    <name type="scientific">Rhizobium leguminosarum bv. viciae</name>
    <dbReference type="NCBI Taxonomy" id="387"/>
    <lineage>
        <taxon>Bacteria</taxon>
        <taxon>Pseudomonadati</taxon>
        <taxon>Pseudomonadota</taxon>
        <taxon>Alphaproteobacteria</taxon>
        <taxon>Hyphomicrobiales</taxon>
        <taxon>Rhizobiaceae</taxon>
        <taxon>Rhizobium/Agrobacterium group</taxon>
        <taxon>Rhizobium</taxon>
    </lineage>
</organism>
<dbReference type="AlphaFoldDB" id="A0A7G6RLK2"/>